<sequence length="100" mass="10097">AFLQARAPGTAAWTALVIPGSPRPASVQDLHMSGTGSVTAALVGTSGGTTGGGVVRDARIEYELEGGIYAVAEDENGKLYAAGYEGSAPDVRPVLLVLEP</sequence>
<dbReference type="Proteomes" id="UP000697710">
    <property type="component" value="Unassembled WGS sequence"/>
</dbReference>
<organism evidence="1 2">
    <name type="scientific">Eiseniibacteriota bacterium</name>
    <dbReference type="NCBI Taxonomy" id="2212470"/>
    <lineage>
        <taxon>Bacteria</taxon>
        <taxon>Candidatus Eiseniibacteriota</taxon>
    </lineage>
</organism>
<gene>
    <name evidence="1" type="ORF">KC729_11585</name>
</gene>
<protein>
    <submittedName>
        <fullName evidence="1">Uncharacterized protein</fullName>
    </submittedName>
</protein>
<dbReference type="EMBL" id="JAGQHR010000350">
    <property type="protein sequence ID" value="MCA9728318.1"/>
    <property type="molecule type" value="Genomic_DNA"/>
</dbReference>
<comment type="caution">
    <text evidence="1">The sequence shown here is derived from an EMBL/GenBank/DDBJ whole genome shotgun (WGS) entry which is preliminary data.</text>
</comment>
<proteinExistence type="predicted"/>
<feature type="non-terminal residue" evidence="1">
    <location>
        <position position="1"/>
    </location>
</feature>
<reference evidence="1" key="2">
    <citation type="journal article" date="2021" name="Microbiome">
        <title>Successional dynamics and alternative stable states in a saline activated sludge microbial community over 9 years.</title>
        <authorList>
            <person name="Wang Y."/>
            <person name="Ye J."/>
            <person name="Ju F."/>
            <person name="Liu L."/>
            <person name="Boyd J.A."/>
            <person name="Deng Y."/>
            <person name="Parks D.H."/>
            <person name="Jiang X."/>
            <person name="Yin X."/>
            <person name="Woodcroft B.J."/>
            <person name="Tyson G.W."/>
            <person name="Hugenholtz P."/>
            <person name="Polz M.F."/>
            <person name="Zhang T."/>
        </authorList>
    </citation>
    <scope>NUCLEOTIDE SEQUENCE</scope>
    <source>
        <strain evidence="1">HKST-UBA01</strain>
    </source>
</reference>
<name>A0A956LZY5_UNCEI</name>
<evidence type="ECO:0000313" key="1">
    <source>
        <dbReference type="EMBL" id="MCA9728318.1"/>
    </source>
</evidence>
<evidence type="ECO:0000313" key="2">
    <source>
        <dbReference type="Proteomes" id="UP000697710"/>
    </source>
</evidence>
<dbReference type="AlphaFoldDB" id="A0A956LZY5"/>
<accession>A0A956LZY5</accession>
<reference evidence="1" key="1">
    <citation type="submission" date="2020-04" db="EMBL/GenBank/DDBJ databases">
        <authorList>
            <person name="Zhang T."/>
        </authorList>
    </citation>
    <scope>NUCLEOTIDE SEQUENCE</scope>
    <source>
        <strain evidence="1">HKST-UBA01</strain>
    </source>
</reference>